<reference evidence="4" key="1">
    <citation type="journal article" date="2019" name="Int. J. Syst. Evol. Microbiol.">
        <title>The Global Catalogue of Microorganisms (GCM) 10K type strain sequencing project: providing services to taxonomists for standard genome sequencing and annotation.</title>
        <authorList>
            <consortium name="The Broad Institute Genomics Platform"/>
            <consortium name="The Broad Institute Genome Sequencing Center for Infectious Disease"/>
            <person name="Wu L."/>
            <person name="Ma J."/>
        </authorList>
    </citation>
    <scope>NUCLEOTIDE SEQUENCE [LARGE SCALE GENOMIC DNA]</scope>
    <source>
        <strain evidence="4">JCM 16545</strain>
    </source>
</reference>
<dbReference type="Proteomes" id="UP001597369">
    <property type="component" value="Unassembled WGS sequence"/>
</dbReference>
<name>A0ABW4WY05_9BACT</name>
<evidence type="ECO:0000313" key="3">
    <source>
        <dbReference type="EMBL" id="MFD2067623.1"/>
    </source>
</evidence>
<keyword evidence="1" id="KW-0472">Membrane</keyword>
<keyword evidence="1" id="KW-1133">Transmembrane helix</keyword>
<keyword evidence="1" id="KW-0812">Transmembrane</keyword>
<comment type="caution">
    <text evidence="3">The sequence shown here is derived from an EMBL/GenBank/DDBJ whole genome shotgun (WGS) entry which is preliminary data.</text>
</comment>
<gene>
    <name evidence="3" type="ORF">ACFSKU_12075</name>
</gene>
<keyword evidence="4" id="KW-1185">Reference proteome</keyword>
<evidence type="ECO:0000259" key="2">
    <source>
        <dbReference type="Pfam" id="PF13548"/>
    </source>
</evidence>
<feature type="domain" description="DUF4126" evidence="2">
    <location>
        <begin position="11"/>
        <end position="150"/>
    </location>
</feature>
<protein>
    <submittedName>
        <fullName evidence="3">DUF4126 family protein</fullName>
    </submittedName>
</protein>
<accession>A0ABW4WY05</accession>
<feature type="transmembrane region" description="Helical" evidence="1">
    <location>
        <begin position="104"/>
        <end position="126"/>
    </location>
</feature>
<evidence type="ECO:0000256" key="1">
    <source>
        <dbReference type="SAM" id="Phobius"/>
    </source>
</evidence>
<sequence length="159" mass="16341">MKKIPDHYLKALSIGAVAGMRSLAAPAMLSNALVQSSSSALEGSPLKYMQYSNVASILKVISAAEMAGDKVPSAPDRIMPSALSIRGLSGAFVGAVVFKAKNDAFWKGALVGATGAVAASYAAFYIRKYLTQKTGVADPVFGAIEDALVVKAGASLSDI</sequence>
<dbReference type="EMBL" id="JBHUHV010000037">
    <property type="protein sequence ID" value="MFD2067623.1"/>
    <property type="molecule type" value="Genomic_DNA"/>
</dbReference>
<dbReference type="RefSeq" id="WP_229957998.1">
    <property type="nucleotide sequence ID" value="NZ_JAJJWI010000002.1"/>
</dbReference>
<dbReference type="Pfam" id="PF13548">
    <property type="entry name" value="DUF4126"/>
    <property type="match status" value="1"/>
</dbReference>
<dbReference type="InterPro" id="IPR025196">
    <property type="entry name" value="DUF4126"/>
</dbReference>
<proteinExistence type="predicted"/>
<evidence type="ECO:0000313" key="4">
    <source>
        <dbReference type="Proteomes" id="UP001597369"/>
    </source>
</evidence>
<organism evidence="3 4">
    <name type="scientific">Pontibacter silvestris</name>
    <dbReference type="NCBI Taxonomy" id="2305183"/>
    <lineage>
        <taxon>Bacteria</taxon>
        <taxon>Pseudomonadati</taxon>
        <taxon>Bacteroidota</taxon>
        <taxon>Cytophagia</taxon>
        <taxon>Cytophagales</taxon>
        <taxon>Hymenobacteraceae</taxon>
        <taxon>Pontibacter</taxon>
    </lineage>
</organism>